<keyword evidence="8" id="KW-1185">Reference proteome</keyword>
<comment type="caution">
    <text evidence="7">The sequence shown here is derived from an EMBL/GenBank/DDBJ whole genome shotgun (WGS) entry which is preliminary data.</text>
</comment>
<keyword evidence="1" id="KW-0645">Protease</keyword>
<dbReference type="Proteomes" id="UP000564677">
    <property type="component" value="Unassembled WGS sequence"/>
</dbReference>
<dbReference type="Pfam" id="PF04002">
    <property type="entry name" value="RadC"/>
    <property type="match status" value="1"/>
</dbReference>
<dbReference type="PROSITE" id="PS50249">
    <property type="entry name" value="MPN"/>
    <property type="match status" value="1"/>
</dbReference>
<dbReference type="PANTHER" id="PTHR30471">
    <property type="entry name" value="DNA REPAIR PROTEIN RADC"/>
    <property type="match status" value="1"/>
</dbReference>
<dbReference type="InterPro" id="IPR020891">
    <property type="entry name" value="UPF0758_CS"/>
</dbReference>
<keyword evidence="5" id="KW-0482">Metalloprotease</keyword>
<protein>
    <submittedName>
        <fullName evidence="7">DNA repair protein RadC</fullName>
    </submittedName>
</protein>
<keyword evidence="4" id="KW-0862">Zinc</keyword>
<accession>A0A7X5ZWF8</accession>
<keyword evidence="2" id="KW-0479">Metal-binding</keyword>
<gene>
    <name evidence="7" type="ORF">FHR20_002345</name>
</gene>
<keyword evidence="3" id="KW-0378">Hydrolase</keyword>
<dbReference type="Gene3D" id="3.40.140.10">
    <property type="entry name" value="Cytidine Deaminase, domain 2"/>
    <property type="match status" value="1"/>
</dbReference>
<dbReference type="InterPro" id="IPR001405">
    <property type="entry name" value="UPF0758"/>
</dbReference>
<dbReference type="GO" id="GO:0046872">
    <property type="term" value="F:metal ion binding"/>
    <property type="evidence" value="ECO:0007669"/>
    <property type="project" value="UniProtKB-KW"/>
</dbReference>
<feature type="domain" description="MPN" evidence="6">
    <location>
        <begin position="42"/>
        <end position="164"/>
    </location>
</feature>
<evidence type="ECO:0000313" key="8">
    <source>
        <dbReference type="Proteomes" id="UP000564677"/>
    </source>
</evidence>
<evidence type="ECO:0000256" key="5">
    <source>
        <dbReference type="ARBA" id="ARBA00023049"/>
    </source>
</evidence>
<evidence type="ECO:0000256" key="3">
    <source>
        <dbReference type="ARBA" id="ARBA00022801"/>
    </source>
</evidence>
<dbReference type="InterPro" id="IPR025657">
    <property type="entry name" value="RadC_JAB"/>
</dbReference>
<dbReference type="PANTHER" id="PTHR30471:SF3">
    <property type="entry name" value="UPF0758 PROTEIN YEES-RELATED"/>
    <property type="match status" value="1"/>
</dbReference>
<dbReference type="EMBL" id="JAASQV010000002">
    <property type="protein sequence ID" value="NIJ65383.1"/>
    <property type="molecule type" value="Genomic_DNA"/>
</dbReference>
<dbReference type="GO" id="GO:0006508">
    <property type="term" value="P:proteolysis"/>
    <property type="evidence" value="ECO:0007669"/>
    <property type="project" value="UniProtKB-KW"/>
</dbReference>
<name>A0A7X5ZWF8_9SPHN</name>
<dbReference type="PROSITE" id="PS01302">
    <property type="entry name" value="UPF0758"/>
    <property type="match status" value="1"/>
</dbReference>
<proteinExistence type="predicted"/>
<organism evidence="7 8">
    <name type="scientific">Sphingomonas leidyi</name>
    <dbReference type="NCBI Taxonomy" id="68569"/>
    <lineage>
        <taxon>Bacteria</taxon>
        <taxon>Pseudomonadati</taxon>
        <taxon>Pseudomonadota</taxon>
        <taxon>Alphaproteobacteria</taxon>
        <taxon>Sphingomonadales</taxon>
        <taxon>Sphingomonadaceae</taxon>
        <taxon>Sphingomonas</taxon>
    </lineage>
</organism>
<dbReference type="AlphaFoldDB" id="A0A7X5ZWF8"/>
<evidence type="ECO:0000256" key="4">
    <source>
        <dbReference type="ARBA" id="ARBA00022833"/>
    </source>
</evidence>
<sequence length="164" mass="17831">MWRNAPLGGPGRPSGTDRLALRRADGEWQRRAMLSGAENPPLRLADVRAAGALFAPLAHETVEVLAFAYLDRHQQVLGMRHVRSAHRDRLDLPIRDVAADAIAFHAFAVVMAHNHPSGDPTPSPADRAATDRLARALDTLGVRLLDHLVVAARGTTSFRSLGFL</sequence>
<evidence type="ECO:0000259" key="6">
    <source>
        <dbReference type="PROSITE" id="PS50249"/>
    </source>
</evidence>
<dbReference type="GO" id="GO:0008237">
    <property type="term" value="F:metallopeptidase activity"/>
    <property type="evidence" value="ECO:0007669"/>
    <property type="project" value="UniProtKB-KW"/>
</dbReference>
<reference evidence="7 8" key="1">
    <citation type="submission" date="2020-03" db="EMBL/GenBank/DDBJ databases">
        <title>Genomic Encyclopedia of Type Strains, Phase IV (KMG-IV): sequencing the most valuable type-strain genomes for metagenomic binning, comparative biology and taxonomic classification.</title>
        <authorList>
            <person name="Goeker M."/>
        </authorList>
    </citation>
    <scope>NUCLEOTIDE SEQUENCE [LARGE SCALE GENOMIC DNA]</scope>
    <source>
        <strain evidence="7 8">DSM 4733</strain>
    </source>
</reference>
<evidence type="ECO:0000256" key="2">
    <source>
        <dbReference type="ARBA" id="ARBA00022723"/>
    </source>
</evidence>
<dbReference type="RefSeq" id="WP_243857294.1">
    <property type="nucleotide sequence ID" value="NZ_JAASQV010000002.1"/>
</dbReference>
<evidence type="ECO:0000313" key="7">
    <source>
        <dbReference type="EMBL" id="NIJ65383.1"/>
    </source>
</evidence>
<evidence type="ECO:0000256" key="1">
    <source>
        <dbReference type="ARBA" id="ARBA00022670"/>
    </source>
</evidence>
<dbReference type="InterPro" id="IPR037518">
    <property type="entry name" value="MPN"/>
</dbReference>
<dbReference type="CDD" id="cd08071">
    <property type="entry name" value="MPN_DUF2466"/>
    <property type="match status" value="1"/>
</dbReference>